<protein>
    <submittedName>
        <fullName evidence="2">Ankyrin</fullName>
    </submittedName>
</protein>
<name>A0A2U3R8N6_ORITS</name>
<dbReference type="PROSITE" id="PS50297">
    <property type="entry name" value="ANK_REP_REGION"/>
    <property type="match status" value="1"/>
</dbReference>
<gene>
    <name evidence="2" type="ORF">UT176_01571</name>
</gene>
<organism evidence="2 3">
    <name type="scientific">Orientia tsutsugamushi</name>
    <name type="common">Rickettsia tsutsugamushi</name>
    <dbReference type="NCBI Taxonomy" id="784"/>
    <lineage>
        <taxon>Bacteria</taxon>
        <taxon>Pseudomonadati</taxon>
        <taxon>Pseudomonadota</taxon>
        <taxon>Alphaproteobacteria</taxon>
        <taxon>Rickettsiales</taxon>
        <taxon>Rickettsiaceae</taxon>
        <taxon>Rickettsieae</taxon>
        <taxon>Orientia</taxon>
    </lineage>
</organism>
<dbReference type="AlphaFoldDB" id="A0A2U3R8N6"/>
<dbReference type="Gene3D" id="1.25.40.20">
    <property type="entry name" value="Ankyrin repeat-containing domain"/>
    <property type="match status" value="1"/>
</dbReference>
<dbReference type="Proteomes" id="UP000244960">
    <property type="component" value="Chromosome I"/>
</dbReference>
<dbReference type="InterPro" id="IPR036770">
    <property type="entry name" value="Ankyrin_rpt-contain_sf"/>
</dbReference>
<dbReference type="Pfam" id="PF00023">
    <property type="entry name" value="Ank"/>
    <property type="match status" value="1"/>
</dbReference>
<dbReference type="SUPFAM" id="SSF48403">
    <property type="entry name" value="Ankyrin repeat"/>
    <property type="match status" value="1"/>
</dbReference>
<evidence type="ECO:0000313" key="3">
    <source>
        <dbReference type="Proteomes" id="UP000244960"/>
    </source>
</evidence>
<keyword evidence="1" id="KW-0040">ANK repeat</keyword>
<reference evidence="3" key="1">
    <citation type="submission" date="2018-03" db="EMBL/GenBank/DDBJ databases">
        <authorList>
            <person name="Batty M. E."/>
            <person name="Batty M E."/>
        </authorList>
    </citation>
    <scope>NUCLEOTIDE SEQUENCE [LARGE SCALE GENOMIC DNA]</scope>
</reference>
<sequence>MAILKKYSSLLIRIVHFVNSKYKDGITALHVALKYKNLPIAKILLSN</sequence>
<dbReference type="EMBL" id="LS398547">
    <property type="protein sequence ID" value="SPR09592.1"/>
    <property type="molecule type" value="Genomic_DNA"/>
</dbReference>
<dbReference type="InterPro" id="IPR002110">
    <property type="entry name" value="Ankyrin_rpt"/>
</dbReference>
<proteinExistence type="predicted"/>
<feature type="repeat" description="ANK" evidence="1">
    <location>
        <begin position="24"/>
        <end position="47"/>
    </location>
</feature>
<accession>A0A2U3R8N6</accession>
<evidence type="ECO:0000313" key="2">
    <source>
        <dbReference type="EMBL" id="SPR09592.1"/>
    </source>
</evidence>
<evidence type="ECO:0000256" key="1">
    <source>
        <dbReference type="PROSITE-ProRule" id="PRU00023"/>
    </source>
</evidence>
<dbReference type="PROSITE" id="PS50088">
    <property type="entry name" value="ANK_REPEAT"/>
    <property type="match status" value="1"/>
</dbReference>